<dbReference type="PANTHER" id="PTHR43717:SF1">
    <property type="entry name" value="ANAEROBIC NITRIC OXIDE REDUCTASE FLAVORUBREDOXIN"/>
    <property type="match status" value="1"/>
</dbReference>
<dbReference type="InterPro" id="IPR001279">
    <property type="entry name" value="Metallo-B-lactamas"/>
</dbReference>
<dbReference type="AlphaFoldDB" id="A0A0B5FMF7"/>
<dbReference type="HOGENOM" id="CLU_017490_2_1_7"/>
<dbReference type="KEGG" id="gsb:GSUB_03650"/>
<dbReference type="STRING" id="483547.GSUB_03650"/>
<dbReference type="PROSITE" id="PS50902">
    <property type="entry name" value="FLAVODOXIN_LIKE"/>
    <property type="match status" value="1"/>
</dbReference>
<organism evidence="3 4">
    <name type="scientific">Geoalkalibacter subterraneus</name>
    <dbReference type="NCBI Taxonomy" id="483547"/>
    <lineage>
        <taxon>Bacteria</taxon>
        <taxon>Pseudomonadati</taxon>
        <taxon>Thermodesulfobacteriota</taxon>
        <taxon>Desulfuromonadia</taxon>
        <taxon>Desulfuromonadales</taxon>
        <taxon>Geoalkalibacteraceae</taxon>
        <taxon>Geoalkalibacter</taxon>
    </lineage>
</organism>
<dbReference type="InterPro" id="IPR036866">
    <property type="entry name" value="RibonucZ/Hydroxyglut_hydro"/>
</dbReference>
<evidence type="ECO:0000313" key="3">
    <source>
        <dbReference type="EMBL" id="AJF05834.1"/>
    </source>
</evidence>
<evidence type="ECO:0000256" key="1">
    <source>
        <dbReference type="ARBA" id="ARBA00007121"/>
    </source>
</evidence>
<gene>
    <name evidence="3" type="ORF">GSUB_03650</name>
</gene>
<dbReference type="Gene3D" id="3.60.15.10">
    <property type="entry name" value="Ribonuclease Z/Hydroxyacylglutathione hydrolase-like"/>
    <property type="match status" value="1"/>
</dbReference>
<evidence type="ECO:0000259" key="2">
    <source>
        <dbReference type="PROSITE" id="PS50902"/>
    </source>
</evidence>
<dbReference type="InterPro" id="IPR008254">
    <property type="entry name" value="Flavodoxin/NO_synth"/>
</dbReference>
<evidence type="ECO:0000313" key="4">
    <source>
        <dbReference type="Proteomes" id="UP000035036"/>
    </source>
</evidence>
<dbReference type="InterPro" id="IPR045761">
    <property type="entry name" value="ODP_dom"/>
</dbReference>
<protein>
    <recommendedName>
        <fullName evidence="2">Flavodoxin-like domain-containing protein</fullName>
    </recommendedName>
</protein>
<dbReference type="Proteomes" id="UP000035036">
    <property type="component" value="Chromosome"/>
</dbReference>
<dbReference type="Gene3D" id="3.40.50.360">
    <property type="match status" value="1"/>
</dbReference>
<dbReference type="OrthoDB" id="9800607at2"/>
<dbReference type="SUPFAM" id="SSF52218">
    <property type="entry name" value="Flavoproteins"/>
    <property type="match status" value="1"/>
</dbReference>
<dbReference type="EMBL" id="CP010311">
    <property type="protein sequence ID" value="AJF05834.1"/>
    <property type="molecule type" value="Genomic_DNA"/>
</dbReference>
<dbReference type="CDD" id="cd07709">
    <property type="entry name" value="flavodiiron_proteins_MBL-fold"/>
    <property type="match status" value="1"/>
</dbReference>
<dbReference type="InterPro" id="IPR029039">
    <property type="entry name" value="Flavoprotein-like_sf"/>
</dbReference>
<feature type="domain" description="Flavodoxin-like" evidence="2">
    <location>
        <begin position="253"/>
        <end position="391"/>
    </location>
</feature>
<dbReference type="RefSeq" id="WP_040199227.1">
    <property type="nucleotide sequence ID" value="NZ_CP010311.1"/>
</dbReference>
<dbReference type="Pfam" id="PF19583">
    <property type="entry name" value="ODP"/>
    <property type="match status" value="1"/>
</dbReference>
<sequence length="396" mass="44799">MFDPTEIRSDVHWVGVRHPDLEIFDELFPTRNGTTYNSYLVRGSEKTALIDTVKEAFADEFLERLSQIMPLEEVDILVVNHAEPDHSGALGRVLEINPDIEIYCTRAGQNFLGQLYEQNLNIQAVKDGEEISLGDKTLRFYLAPNLHWPDTMFTYLPEQEILFSCDAFGAHYCGDGLFNDQVEDFSYEFRFYFDTIMRPFKSYIRDAVAKIEDLPITLVCPSHGPLLRRDPRKSIEAYREMAALPDAGDRPRVLLLILSPHGNTRRMATEVREGLQEGGAEVVEIDIVDLTDEMVRDELERTQALVVGTATINHDAPPPVWRVLSLLSSVTPGGKIGAVFGSFGWSGEAIKLVEERLRGLKYSLPVEGVSFRFKPGQEDLDACREFGRQVAREVQK</sequence>
<comment type="similarity">
    <text evidence="1">In the N-terminal section; belongs to the zinc metallo-hydrolase group 3 family.</text>
</comment>
<dbReference type="SUPFAM" id="SSF56281">
    <property type="entry name" value="Metallo-hydrolase/oxidoreductase"/>
    <property type="match status" value="1"/>
</dbReference>
<keyword evidence="4" id="KW-1185">Reference proteome</keyword>
<dbReference type="Pfam" id="PF00258">
    <property type="entry name" value="Flavodoxin_1"/>
    <property type="match status" value="1"/>
</dbReference>
<dbReference type="PIRSF" id="PIRSF005243">
    <property type="entry name" value="ROO"/>
    <property type="match status" value="1"/>
</dbReference>
<dbReference type="InterPro" id="IPR016440">
    <property type="entry name" value="Rubredoxin-O_OxRdtase"/>
</dbReference>
<proteinExistence type="inferred from homology"/>
<dbReference type="SMART" id="SM00849">
    <property type="entry name" value="Lactamase_B"/>
    <property type="match status" value="1"/>
</dbReference>
<reference evidence="3 4" key="1">
    <citation type="journal article" date="2015" name="Genome Announc.">
        <title>Genomes of Geoalkalibacter ferrihydriticus Z-0531T and Geoalkalibacter subterraneus Red1T, Two Haloalkaliphilic Metal-Reducing Deltaproteobacteria.</title>
        <authorList>
            <person name="Badalamenti J.P."/>
            <person name="Krajmalnik-Brown R."/>
            <person name="Torres C.I."/>
            <person name="Bond D.R."/>
        </authorList>
    </citation>
    <scope>NUCLEOTIDE SEQUENCE [LARGE SCALE GENOMIC DNA]</scope>
    <source>
        <strain evidence="3 4">Red1</strain>
    </source>
</reference>
<dbReference type="GO" id="GO:0016491">
    <property type="term" value="F:oxidoreductase activity"/>
    <property type="evidence" value="ECO:0007669"/>
    <property type="project" value="InterPro"/>
</dbReference>
<accession>A0A0B5FMF7</accession>
<dbReference type="GO" id="GO:0010181">
    <property type="term" value="F:FMN binding"/>
    <property type="evidence" value="ECO:0007669"/>
    <property type="project" value="InterPro"/>
</dbReference>
<dbReference type="GO" id="GO:0009055">
    <property type="term" value="F:electron transfer activity"/>
    <property type="evidence" value="ECO:0007669"/>
    <property type="project" value="InterPro"/>
</dbReference>
<name>A0A0B5FMF7_9BACT</name>
<dbReference type="GO" id="GO:0046872">
    <property type="term" value="F:metal ion binding"/>
    <property type="evidence" value="ECO:0007669"/>
    <property type="project" value="InterPro"/>
</dbReference>
<dbReference type="PANTHER" id="PTHR43717">
    <property type="entry name" value="ANAEROBIC NITRIC OXIDE REDUCTASE FLAVORUBREDOXIN"/>
    <property type="match status" value="1"/>
</dbReference>